<proteinExistence type="inferred from homology"/>
<sequence>ESSTNPDPPGLTPIPILHRKEYKKMPHFDFEDVYRRDRQPSKTSLWNVIKQDPELRDKFIPNIRMYVHNGSISMSEWNRLSHFNNPFGFMDYTINLVSKPKYPLLSPKPGRDCISCAVVATGGVLWKSRKGREIDNHDYVFRLNGAVIKGFEEDVGSRTDVYVHTAFSITAVEIFLRKYNYTRAPHDEVWIKYVLIPEGKRDFEWLTGLYKRERLVGGAFPNRRPWTQYSDQFNETRYYVLHMDFMRYIRNRSFLNSSTLNLGFWPIVRPTNGAFMMFVALHVCDRVDAYGFISDDHRKYSNYYYERGANTHVTFFGNHNYNMEKDLWKIFHELKIINLYSGESDPTEPTAPKQNRRR</sequence>
<dbReference type="GO" id="GO:0009312">
    <property type="term" value="P:oligosaccharide biosynthetic process"/>
    <property type="evidence" value="ECO:0007669"/>
    <property type="project" value="TreeGrafter"/>
</dbReference>
<dbReference type="InterPro" id="IPR038578">
    <property type="entry name" value="GT29-like_sf"/>
</dbReference>
<evidence type="ECO:0000256" key="9">
    <source>
        <dbReference type="ARBA" id="ARBA00023034"/>
    </source>
</evidence>
<keyword evidence="11" id="KW-1015">Disulfide bond</keyword>
<evidence type="ECO:0000256" key="6">
    <source>
        <dbReference type="ARBA" id="ARBA00022692"/>
    </source>
</evidence>
<evidence type="ECO:0000256" key="17">
    <source>
        <dbReference type="PIRSR" id="PIRSR005557-2"/>
    </source>
</evidence>
<evidence type="ECO:0000256" key="4">
    <source>
        <dbReference type="ARBA" id="ARBA00022676"/>
    </source>
</evidence>
<dbReference type="Proteomes" id="UP000694523">
    <property type="component" value="Unplaced"/>
</dbReference>
<protein>
    <recommendedName>
        <fullName evidence="14">alpha-N-acetylgalactosaminide alpha-2,6-sialyltransferase</fullName>
        <ecNumber evidence="14">2.4.3.3</ecNumber>
    </recommendedName>
</protein>
<dbReference type="InterPro" id="IPR012163">
    <property type="entry name" value="Sialyl_trans"/>
</dbReference>
<dbReference type="PIRSF" id="PIRSF005557">
    <property type="entry name" value="Sialyl_trans"/>
    <property type="match status" value="1"/>
</dbReference>
<dbReference type="InterPro" id="IPR001675">
    <property type="entry name" value="Glyco_trans_29"/>
</dbReference>
<evidence type="ECO:0000256" key="3">
    <source>
        <dbReference type="ARBA" id="ARBA00006003"/>
    </source>
</evidence>
<evidence type="ECO:0000313" key="18">
    <source>
        <dbReference type="Ensembl" id="ENSNMLP00000035674.1"/>
    </source>
</evidence>
<feature type="disulfide bond" evidence="17">
    <location>
        <begin position="116"/>
        <end position="284"/>
    </location>
</feature>
<comment type="catalytic activity">
    <reaction evidence="15">
        <text>a 3-O-[N-acetyl-alpha-neuraminyl-(2-&gt;3)-beta-D-galactosyl-(1-&gt;3)-N-acetyl-alpha-D-galactosaminyl]-L-threonyl-[protein] + CMP-N-acetyl-beta-neuraminate = a 3-O-{alpha-Neu5Ac-(2-&gt;3)-beta-D-Gal-(1-&gt;3)-[alpha-Neu5Ac-(2-&gt;6)]-alpha-D-GalNAc}-L-threonyl-[protein] + CMP + H(+)</text>
        <dbReference type="Rhea" id="RHEA:81659"/>
        <dbReference type="Rhea" id="RHEA-COMP:14417"/>
        <dbReference type="Rhea" id="RHEA-COMP:16763"/>
        <dbReference type="ChEBI" id="CHEBI:15378"/>
        <dbReference type="ChEBI" id="CHEBI:57812"/>
        <dbReference type="ChEBI" id="CHEBI:60377"/>
        <dbReference type="ChEBI" id="CHEBI:139598"/>
        <dbReference type="ChEBI" id="CHEBI:156398"/>
    </reaction>
    <physiologicalReaction direction="left-to-right" evidence="15">
        <dbReference type="Rhea" id="RHEA:81660"/>
    </physiologicalReaction>
</comment>
<dbReference type="GO" id="GO:0001665">
    <property type="term" value="F:alpha-N-acetylgalactosaminide alpha-2,6-sialyltransferase activity"/>
    <property type="evidence" value="ECO:0007669"/>
    <property type="project" value="UniProtKB-EC"/>
</dbReference>
<evidence type="ECO:0000256" key="15">
    <source>
        <dbReference type="ARBA" id="ARBA00050664"/>
    </source>
</evidence>
<dbReference type="Gene3D" id="3.90.1480.20">
    <property type="entry name" value="Glycosyl transferase family 29"/>
    <property type="match status" value="1"/>
</dbReference>
<keyword evidence="4" id="KW-0328">Glycosyltransferase</keyword>
<accession>A0A8C6ULJ6</accession>
<dbReference type="AlphaFoldDB" id="A0A8C6ULJ6"/>
<keyword evidence="5" id="KW-0808">Transferase</keyword>
<reference evidence="18" key="2">
    <citation type="submission" date="2025-09" db="UniProtKB">
        <authorList>
            <consortium name="Ensembl"/>
        </authorList>
    </citation>
    <scope>IDENTIFICATION</scope>
</reference>
<evidence type="ECO:0000313" key="19">
    <source>
        <dbReference type="Proteomes" id="UP000694523"/>
    </source>
</evidence>
<comment type="similarity">
    <text evidence="3">Belongs to the glycosyltransferase 29 family.</text>
</comment>
<dbReference type="PANTHER" id="PTHR45941:SF1">
    <property type="entry name" value="ALPHA-N-ACETYLGALACTOSAMINIDE ALPHA-2,6-SIALYLTRANSFERASE 1"/>
    <property type="match status" value="1"/>
</dbReference>
<evidence type="ECO:0000256" key="11">
    <source>
        <dbReference type="ARBA" id="ARBA00023157"/>
    </source>
</evidence>
<dbReference type="PANTHER" id="PTHR45941">
    <property type="entry name" value="ALPHA-N-ACETYLGALACTOSAMINIDE ALPHA-2,6-SIALYLTRANSFERASE 2-LIKE-RELATED"/>
    <property type="match status" value="1"/>
</dbReference>
<keyword evidence="9" id="KW-0333">Golgi apparatus</keyword>
<dbReference type="EC" id="2.4.3.3" evidence="14"/>
<evidence type="ECO:0000256" key="5">
    <source>
        <dbReference type="ARBA" id="ARBA00022679"/>
    </source>
</evidence>
<organism evidence="18 19">
    <name type="scientific">Neogobius melanostomus</name>
    <name type="common">round goby</name>
    <dbReference type="NCBI Taxonomy" id="47308"/>
    <lineage>
        <taxon>Eukaryota</taxon>
        <taxon>Metazoa</taxon>
        <taxon>Chordata</taxon>
        <taxon>Craniata</taxon>
        <taxon>Vertebrata</taxon>
        <taxon>Euteleostomi</taxon>
        <taxon>Actinopterygii</taxon>
        <taxon>Neopterygii</taxon>
        <taxon>Teleostei</taxon>
        <taxon>Neoteleostei</taxon>
        <taxon>Acanthomorphata</taxon>
        <taxon>Gobiaria</taxon>
        <taxon>Gobiiformes</taxon>
        <taxon>Gobioidei</taxon>
        <taxon>Gobiidae</taxon>
        <taxon>Benthophilinae</taxon>
        <taxon>Neogobiini</taxon>
        <taxon>Neogobius</taxon>
    </lineage>
</organism>
<keyword evidence="7" id="KW-0735">Signal-anchor</keyword>
<dbReference type="Pfam" id="PF00777">
    <property type="entry name" value="Glyco_transf_29"/>
    <property type="match status" value="1"/>
</dbReference>
<keyword evidence="8" id="KW-1133">Transmembrane helix</keyword>
<keyword evidence="6" id="KW-0812">Transmembrane</keyword>
<evidence type="ECO:0000256" key="2">
    <source>
        <dbReference type="ARBA" id="ARBA00004922"/>
    </source>
</evidence>
<comment type="subcellular location">
    <subcellularLocation>
        <location evidence="1">Golgi apparatus membrane</location>
        <topology evidence="1">Single-pass type II membrane protein</topology>
    </subcellularLocation>
</comment>
<dbReference type="GO" id="GO:0000139">
    <property type="term" value="C:Golgi membrane"/>
    <property type="evidence" value="ECO:0007669"/>
    <property type="project" value="UniProtKB-SubCell"/>
</dbReference>
<keyword evidence="19" id="KW-1185">Reference proteome</keyword>
<evidence type="ECO:0000256" key="7">
    <source>
        <dbReference type="ARBA" id="ARBA00022968"/>
    </source>
</evidence>
<name>A0A8C6ULJ6_9GOBI</name>
<evidence type="ECO:0000256" key="10">
    <source>
        <dbReference type="ARBA" id="ARBA00023136"/>
    </source>
</evidence>
<keyword evidence="10" id="KW-0472">Membrane</keyword>
<comment type="catalytic activity">
    <reaction evidence="13">
        <text>a beta-D-galactosyl-(1-&gt;3)-N-acetyl-alpha-D-galactosaminyl derivative + CMP-N-acetyl-beta-neuraminate = a beta-D-galactosyl-(1-&gt;3)-[N-acetyl-alpha-neuraminyl-(2-&gt;6)]-N-acetyl-alpha-D-galactosaminyl derivative + CMP + H(+)</text>
        <dbReference type="Rhea" id="RHEA:11136"/>
        <dbReference type="ChEBI" id="CHEBI:15378"/>
        <dbReference type="ChEBI" id="CHEBI:57812"/>
        <dbReference type="ChEBI" id="CHEBI:60377"/>
        <dbReference type="ChEBI" id="CHEBI:133470"/>
        <dbReference type="ChEBI" id="CHEBI:140764"/>
        <dbReference type="EC" id="2.4.3.3"/>
    </reaction>
    <physiologicalReaction direction="left-to-right" evidence="13">
        <dbReference type="Rhea" id="RHEA:11137"/>
    </physiologicalReaction>
</comment>
<evidence type="ECO:0000256" key="13">
    <source>
        <dbReference type="ARBA" id="ARBA00036348"/>
    </source>
</evidence>
<evidence type="ECO:0000256" key="16">
    <source>
        <dbReference type="ARBA" id="ARBA00052285"/>
    </source>
</evidence>
<comment type="pathway">
    <text evidence="2">Protein modification; protein glycosylation.</text>
</comment>
<evidence type="ECO:0000256" key="8">
    <source>
        <dbReference type="ARBA" id="ARBA00022989"/>
    </source>
</evidence>
<comment type="catalytic activity">
    <reaction evidence="16">
        <text>a 3-O-[N-acetyl-alpha-D-galactosaminyl]-L-threonyl-[protein] + CMP-N-acetyl-beta-neuraminate = a 3-O-[N-acetyl-alpha-neuraminosyl-(2-&gt;6)-N-acetyl-alpha-D-galactosaminyl]-L-threonyl-[protein] + CMP + H(+)</text>
        <dbReference type="Rhea" id="RHEA:81643"/>
        <dbReference type="Rhea" id="RHEA-COMP:11689"/>
        <dbReference type="Rhea" id="RHEA-COMP:19720"/>
        <dbReference type="ChEBI" id="CHEBI:15378"/>
        <dbReference type="ChEBI" id="CHEBI:57812"/>
        <dbReference type="ChEBI" id="CHEBI:60377"/>
        <dbReference type="ChEBI" id="CHEBI:87075"/>
        <dbReference type="ChEBI" id="CHEBI:231970"/>
    </reaction>
    <physiologicalReaction direction="left-to-right" evidence="16">
        <dbReference type="Rhea" id="RHEA:81644"/>
    </physiologicalReaction>
</comment>
<dbReference type="Ensembl" id="ENSNMLT00000039739.1">
    <property type="protein sequence ID" value="ENSNMLP00000035674.1"/>
    <property type="gene ID" value="ENSNMLG00000022151.1"/>
</dbReference>
<reference evidence="18" key="1">
    <citation type="submission" date="2025-08" db="UniProtKB">
        <authorList>
            <consortium name="Ensembl"/>
        </authorList>
    </citation>
    <scope>IDENTIFICATION</scope>
</reference>
<evidence type="ECO:0000256" key="1">
    <source>
        <dbReference type="ARBA" id="ARBA00004323"/>
    </source>
</evidence>
<evidence type="ECO:0000256" key="12">
    <source>
        <dbReference type="ARBA" id="ARBA00023180"/>
    </source>
</evidence>
<evidence type="ECO:0000256" key="14">
    <source>
        <dbReference type="ARBA" id="ARBA00039109"/>
    </source>
</evidence>
<keyword evidence="12" id="KW-0325">Glycoprotein</keyword>